<feature type="compositionally biased region" description="Polar residues" evidence="3">
    <location>
        <begin position="65"/>
        <end position="74"/>
    </location>
</feature>
<gene>
    <name evidence="5" type="primary">CCDC89</name>
</gene>
<dbReference type="KEGG" id="aful:116501994"/>
<dbReference type="Proteomes" id="UP000504639">
    <property type="component" value="Chromosome 1"/>
</dbReference>
<dbReference type="PANTHER" id="PTHR34768">
    <property type="entry name" value="COILED-COIL DOMAIN-CONTAINING PROTEIN 89"/>
    <property type="match status" value="1"/>
</dbReference>
<protein>
    <submittedName>
        <fullName evidence="5">Coiled-coil domain-containing protein 89</fullName>
    </submittedName>
</protein>
<evidence type="ECO:0000313" key="4">
    <source>
        <dbReference type="Proteomes" id="UP000504639"/>
    </source>
</evidence>
<dbReference type="InterPro" id="IPR043450">
    <property type="entry name" value="CCDC89-like"/>
</dbReference>
<dbReference type="GeneID" id="116501994"/>
<accession>A0A6J3ENT9</accession>
<dbReference type="PANTHER" id="PTHR34768:SF2">
    <property type="entry name" value="COILED-COIL DOMAIN CONTAINING 89"/>
    <property type="match status" value="1"/>
</dbReference>
<name>A0A6J3ENT9_AYTFU</name>
<evidence type="ECO:0000313" key="5">
    <source>
        <dbReference type="RefSeq" id="XP_032063560.1"/>
    </source>
</evidence>
<evidence type="ECO:0000256" key="3">
    <source>
        <dbReference type="SAM" id="MobiDB-lite"/>
    </source>
</evidence>
<evidence type="ECO:0000256" key="2">
    <source>
        <dbReference type="SAM" id="Coils"/>
    </source>
</evidence>
<dbReference type="RefSeq" id="XP_032063560.1">
    <property type="nucleotide sequence ID" value="XM_032207669.1"/>
</dbReference>
<evidence type="ECO:0000256" key="1">
    <source>
        <dbReference type="ARBA" id="ARBA00023054"/>
    </source>
</evidence>
<sequence length="427" mass="48996">MLQSPSSAFMLYIQKIPISFSTVSFLQISLQAFASVETCFTLTLPILKDLSFSLSCIAECFGRSQSGTSNSGSMAQEEREAGMGSPASDLEVGNDGEDLTKGPEVLCEGPEEEKRQKALLWARLEEQHHLICVLKKKADDARKHCKGLEQLNMELEKLRLEDAMKLKVQSQRIQHLEGRFTDLASNHEKMIYFKNEHKKQNTQLREENQRLRQENEALFSQTVQEREAEVFQLAAQARNLSQQLDSLHEKCAYESRRAQEREKELLEAQSQQASAHASEVDLLKQQLQCIQEEHQQVAAWVEDGENQQKAQASELQAKLERANEEKEQLLNLAMERGKALEDKQREIVQLGRRLESVERARLRAEKRFVKGAAANYDRMLQELQQELESSKQAYSELSLQFDAYKKHSMDLLAKEKELNVKLCHFKV</sequence>
<dbReference type="AlphaFoldDB" id="A0A6J3ENT9"/>
<organism evidence="4 5">
    <name type="scientific">Aythya fuligula</name>
    <name type="common">Tufted duck</name>
    <name type="synonym">Anas fuligula</name>
    <dbReference type="NCBI Taxonomy" id="219594"/>
    <lineage>
        <taxon>Eukaryota</taxon>
        <taxon>Metazoa</taxon>
        <taxon>Chordata</taxon>
        <taxon>Craniata</taxon>
        <taxon>Vertebrata</taxon>
        <taxon>Euteleostomi</taxon>
        <taxon>Archelosauria</taxon>
        <taxon>Archosauria</taxon>
        <taxon>Dinosauria</taxon>
        <taxon>Saurischia</taxon>
        <taxon>Theropoda</taxon>
        <taxon>Coelurosauria</taxon>
        <taxon>Aves</taxon>
        <taxon>Neognathae</taxon>
        <taxon>Galloanserae</taxon>
        <taxon>Anseriformes</taxon>
        <taxon>Anatidae</taxon>
        <taxon>Aythyinae</taxon>
        <taxon>Aythya</taxon>
    </lineage>
</organism>
<keyword evidence="1 2" id="KW-0175">Coiled coil</keyword>
<feature type="region of interest" description="Disordered" evidence="3">
    <location>
        <begin position="65"/>
        <end position="111"/>
    </location>
</feature>
<reference evidence="5" key="1">
    <citation type="submission" date="2025-08" db="UniProtKB">
        <authorList>
            <consortium name="RefSeq"/>
        </authorList>
    </citation>
    <scope>IDENTIFICATION</scope>
    <source>
        <tissue evidence="5">Lung</tissue>
    </source>
</reference>
<proteinExistence type="predicted"/>
<dbReference type="InParanoid" id="A0A6J3ENT9"/>
<feature type="coiled-coil region" evidence="2">
    <location>
        <begin position="194"/>
        <end position="400"/>
    </location>
</feature>
<keyword evidence="4" id="KW-1185">Reference proteome</keyword>
<dbReference type="CTD" id="220388"/>